<feature type="region of interest" description="Disordered" evidence="3">
    <location>
        <begin position="470"/>
        <end position="495"/>
    </location>
</feature>
<accession>A0A8D0Q0R5</accession>
<dbReference type="PROSITE" id="PS00028">
    <property type="entry name" value="ZINC_FINGER_C2H2_1"/>
    <property type="match status" value="1"/>
</dbReference>
<dbReference type="PROSITE" id="PS50157">
    <property type="entry name" value="ZINC_FINGER_C2H2_2"/>
    <property type="match status" value="1"/>
</dbReference>
<proteinExistence type="predicted"/>
<protein>
    <recommendedName>
        <fullName evidence="4">C2H2-type domain-containing protein</fullName>
    </recommendedName>
</protein>
<dbReference type="GO" id="GO:0008270">
    <property type="term" value="F:zinc ion binding"/>
    <property type="evidence" value="ECO:0007669"/>
    <property type="project" value="UniProtKB-KW"/>
</dbReference>
<organism evidence="5 6">
    <name type="scientific">Sus scrofa</name>
    <name type="common">Pig</name>
    <dbReference type="NCBI Taxonomy" id="9823"/>
    <lineage>
        <taxon>Eukaryota</taxon>
        <taxon>Metazoa</taxon>
        <taxon>Chordata</taxon>
        <taxon>Craniata</taxon>
        <taxon>Vertebrata</taxon>
        <taxon>Euteleostomi</taxon>
        <taxon>Mammalia</taxon>
        <taxon>Eutheria</taxon>
        <taxon>Laurasiatheria</taxon>
        <taxon>Artiodactyla</taxon>
        <taxon>Suina</taxon>
        <taxon>Suidae</taxon>
        <taxon>Sus</taxon>
    </lineage>
</organism>
<dbReference type="PANTHER" id="PTHR23164">
    <property type="entry name" value="EARLY ENDOSOME ANTIGEN 1"/>
    <property type="match status" value="1"/>
</dbReference>
<feature type="domain" description="C2H2-type" evidence="4">
    <location>
        <begin position="36"/>
        <end position="64"/>
    </location>
</feature>
<keyword evidence="2" id="KW-0175">Coiled coil</keyword>
<evidence type="ECO:0000313" key="6">
    <source>
        <dbReference type="Proteomes" id="UP000694726"/>
    </source>
</evidence>
<evidence type="ECO:0000256" key="1">
    <source>
        <dbReference type="PROSITE-ProRule" id="PRU00042"/>
    </source>
</evidence>
<feature type="coiled-coil region" evidence="2">
    <location>
        <begin position="124"/>
        <end position="193"/>
    </location>
</feature>
<dbReference type="InterPro" id="IPR013087">
    <property type="entry name" value="Znf_C2H2_type"/>
</dbReference>
<feature type="coiled-coil region" evidence="2">
    <location>
        <begin position="235"/>
        <end position="412"/>
    </location>
</feature>
<evidence type="ECO:0000259" key="4">
    <source>
        <dbReference type="PROSITE" id="PS50157"/>
    </source>
</evidence>
<evidence type="ECO:0000256" key="3">
    <source>
        <dbReference type="SAM" id="MobiDB-lite"/>
    </source>
</evidence>
<evidence type="ECO:0000313" key="5">
    <source>
        <dbReference type="Ensembl" id="ENSSSCP00015038824.1"/>
    </source>
</evidence>
<keyword evidence="1" id="KW-0863">Zinc-finger</keyword>
<reference evidence="5" key="1">
    <citation type="submission" date="2025-08" db="UniProtKB">
        <authorList>
            <consortium name="Ensembl"/>
        </authorList>
    </citation>
    <scope>IDENTIFICATION</scope>
</reference>
<dbReference type="Ensembl" id="ENSSSCT00015094680.1">
    <property type="protein sequence ID" value="ENSSSCP00015038824.1"/>
    <property type="gene ID" value="ENSSSCG00015066974.1"/>
</dbReference>
<dbReference type="PANTHER" id="PTHR23164:SF30">
    <property type="entry name" value="EARLY ENDOSOME ANTIGEN 1"/>
    <property type="match status" value="1"/>
</dbReference>
<sequence length="801" mass="91859">MFQTPGRVGSQGSDLDSSAAPINTVDVNNESSSEGFICPQCMKSLGSADELFKHYEAVHDAGNDSSQGGEALALKRDDITLLRQEVQDLQASLKEEKWYSEELKKELEKFQGLQQQELKPDGVVADSSAELQSLEQQLEEAQTENFNIKQMKDLFEQKAAQLATEIADIKSKYDEEKSLREAAEQKVTHLTEELNKEATIIQDLKTELLQRPGIEDVAVLKKELVQVQTLMDNMTLERERESEKLKDECKKLQAEYVNSEATISQLRSELAKGPQEVAVYVQELQKLKSSVNELTQKNQNLTEKLQKKELDYTQLEEKHNEECVSKKNIQASLHQKDLDCQQLQSRLSASETSLQRIQAELGEKGEATQKLKEELSEVETKHQHLKAEFKQLQQQREEKEQHGLQLQSEINQLHSKLLETERQLGEAHGRLKEQRQLSSEKLMDKEQQVADLQLKLSRLEEELKEKVANSTELQHQLDKTKQQHQEQQALQQSTTAKLREAQNDLEQVLRQIGDKDQKIQNLEALLQKSKENISLLEKEREDLYAKIQAGEGETAVLNQLQEKNHILQEQVTQLTEKLKNQSESHKQAQENLHDQVQEQKAHLRAAQDRVLSLEASISELSSQLNESKEKVSQLDIQIKAKTELLLSAEAAKTAQRADLQNHLDTAQNALQDKQQELNKITTQLDQVTTKLQDKQEHCGQLESHLKEYKEKHLSLEQKTEELEGQIRVCIKETEFRHIFCSCILKIKKKEKDFSSWLRVRSLHLLSGLRIRCCHELWCRSQMQLGFQAAVALAYVGQQLQL</sequence>
<keyword evidence="1" id="KW-0862">Zinc</keyword>
<dbReference type="Proteomes" id="UP000694726">
    <property type="component" value="Unplaced"/>
</dbReference>
<dbReference type="Gene3D" id="1.10.287.1490">
    <property type="match status" value="1"/>
</dbReference>
<keyword evidence="1" id="KW-0479">Metal-binding</keyword>
<dbReference type="AlphaFoldDB" id="A0A8D0Q0R5"/>
<name>A0A8D0Q0R5_PIG</name>
<feature type="region of interest" description="Disordered" evidence="3">
    <location>
        <begin position="1"/>
        <end position="33"/>
    </location>
</feature>
<evidence type="ECO:0000256" key="2">
    <source>
        <dbReference type="SAM" id="Coils"/>
    </source>
</evidence>
<feature type="compositionally biased region" description="Basic and acidic residues" evidence="3">
    <location>
        <begin position="475"/>
        <end position="484"/>
    </location>
</feature>